<accession>A0ABR8XDV9</accession>
<dbReference type="PROSITE" id="PS51257">
    <property type="entry name" value="PROKAR_LIPOPROTEIN"/>
    <property type="match status" value="1"/>
</dbReference>
<feature type="region of interest" description="Disordered" evidence="1">
    <location>
        <begin position="29"/>
        <end position="59"/>
    </location>
</feature>
<dbReference type="Pfam" id="PF00092">
    <property type="entry name" value="VWA"/>
    <property type="match status" value="1"/>
</dbReference>
<evidence type="ECO:0000313" key="3">
    <source>
        <dbReference type="EMBL" id="MBD8027404.1"/>
    </source>
</evidence>
<dbReference type="Proteomes" id="UP000640930">
    <property type="component" value="Unassembled WGS sequence"/>
</dbReference>
<evidence type="ECO:0000256" key="1">
    <source>
        <dbReference type="SAM" id="MobiDB-lite"/>
    </source>
</evidence>
<dbReference type="Gene3D" id="3.40.50.410">
    <property type="entry name" value="von Willebrand factor, type A domain"/>
    <property type="match status" value="1"/>
</dbReference>
<reference evidence="3 4" key="1">
    <citation type="submission" date="2020-08" db="EMBL/GenBank/DDBJ databases">
        <title>A Genomic Blueprint of the Chicken Gut Microbiome.</title>
        <authorList>
            <person name="Gilroy R."/>
            <person name="Ravi A."/>
            <person name="Getino M."/>
            <person name="Pursley I."/>
            <person name="Horton D.L."/>
            <person name="Alikhan N.-F."/>
            <person name="Baker D."/>
            <person name="Gharbi K."/>
            <person name="Hall N."/>
            <person name="Watson M."/>
            <person name="Adriaenssens E.M."/>
            <person name="Foster-Nyarko E."/>
            <person name="Jarju S."/>
            <person name="Secka A."/>
            <person name="Antonio M."/>
            <person name="Oren A."/>
            <person name="Chaudhuri R."/>
            <person name="La Ragione R.M."/>
            <person name="Hildebrand F."/>
            <person name="Pallen M.J."/>
        </authorList>
    </citation>
    <scope>NUCLEOTIDE SEQUENCE [LARGE SCALE GENOMIC DNA]</scope>
    <source>
        <strain evidence="3 4">Re31</strain>
    </source>
</reference>
<proteinExistence type="predicted"/>
<dbReference type="RefSeq" id="WP_191707841.1">
    <property type="nucleotide sequence ID" value="NZ_JACSQA010000018.1"/>
</dbReference>
<name>A0ABR8XDV9_9BACL</name>
<dbReference type="PROSITE" id="PS50234">
    <property type="entry name" value="VWFA"/>
    <property type="match status" value="1"/>
</dbReference>
<protein>
    <submittedName>
        <fullName evidence="3">VWA domain-containing protein</fullName>
    </submittedName>
</protein>
<evidence type="ECO:0000259" key="2">
    <source>
        <dbReference type="PROSITE" id="PS50234"/>
    </source>
</evidence>
<sequence>MKKKWWRGFFIASCCLLVACNQDEVIDEKPKHEEGSSGAQENKSSENSGKQREALSFEAPPIPKSFNESAQYKGRGMFAGEKFTNQKEIIDVLDQFPLLTKDFSEKERTKAKQYLLALFKEDLNVVDVPIDQWESMQMKDPKGENDSIQLKENYNVVILLDSSGSMANWENNKTRMELAKESIQQFVESLPKQANVSLRVYGHVGTGSDEDKAVSCSKVDEVYPLGTYEYSKFSEALNQFEPAGWTPTGLAIKQVEEDLKEFSGEENTNIIYIVSDGVETCGTDPVGAIKSLAQSNIQPVINIIGYHVDNEGLAQLKEMAEVSNGNYVNAENQEQLNGEFQQTADMAKIWSDWHNNTQDTLNQLFKTIQSQLNDWYNEQQTRNNREYNNLQEAINYLKDKEILDTEVYLEFDSDFRDYYLTVDSEARNLYLELDGINRNSFLDNWRSVMDRYLKNVN</sequence>
<keyword evidence="4" id="KW-1185">Reference proteome</keyword>
<comment type="caution">
    <text evidence="3">The sequence shown here is derived from an EMBL/GenBank/DDBJ whole genome shotgun (WGS) entry which is preliminary data.</text>
</comment>
<dbReference type="EMBL" id="JACSQA010000018">
    <property type="protein sequence ID" value="MBD8027404.1"/>
    <property type="molecule type" value="Genomic_DNA"/>
</dbReference>
<organism evidence="3 4">
    <name type="scientific">Ureibacillus galli</name>
    <dbReference type="NCBI Taxonomy" id="2762222"/>
    <lineage>
        <taxon>Bacteria</taxon>
        <taxon>Bacillati</taxon>
        <taxon>Bacillota</taxon>
        <taxon>Bacilli</taxon>
        <taxon>Bacillales</taxon>
        <taxon>Caryophanaceae</taxon>
        <taxon>Ureibacillus</taxon>
    </lineage>
</organism>
<feature type="compositionally biased region" description="Polar residues" evidence="1">
    <location>
        <begin position="37"/>
        <end position="48"/>
    </location>
</feature>
<dbReference type="InterPro" id="IPR002035">
    <property type="entry name" value="VWF_A"/>
</dbReference>
<dbReference type="InterPro" id="IPR036465">
    <property type="entry name" value="vWFA_dom_sf"/>
</dbReference>
<dbReference type="SMART" id="SM00327">
    <property type="entry name" value="VWA"/>
    <property type="match status" value="1"/>
</dbReference>
<evidence type="ECO:0000313" key="4">
    <source>
        <dbReference type="Proteomes" id="UP000640930"/>
    </source>
</evidence>
<feature type="domain" description="VWFA" evidence="2">
    <location>
        <begin position="155"/>
        <end position="344"/>
    </location>
</feature>
<gene>
    <name evidence="3" type="ORF">H9636_12140</name>
</gene>
<dbReference type="SUPFAM" id="SSF53300">
    <property type="entry name" value="vWA-like"/>
    <property type="match status" value="1"/>
</dbReference>